<dbReference type="InterPro" id="IPR032198">
    <property type="entry name" value="E2F_CC-MB"/>
</dbReference>
<dbReference type="GO" id="GO:0000981">
    <property type="term" value="F:DNA-binding transcription factor activity, RNA polymerase II-specific"/>
    <property type="evidence" value="ECO:0007669"/>
    <property type="project" value="TreeGrafter"/>
</dbReference>
<dbReference type="Gene3D" id="6.10.250.540">
    <property type="match status" value="1"/>
</dbReference>
<proteinExistence type="inferred from homology"/>
<evidence type="ECO:0000256" key="5">
    <source>
        <dbReference type="ARBA" id="ARBA00023306"/>
    </source>
</evidence>
<dbReference type="GO" id="GO:0046983">
    <property type="term" value="F:protein dimerization activity"/>
    <property type="evidence" value="ECO:0007669"/>
    <property type="project" value="InterPro"/>
</dbReference>
<sequence length="426" mass="47962">MANSSKDPTRSHHPTHFHLQLLQSQAQSHGASKIHNQSSSSQPSPGNLLFPSFLGMRPQSSDHINARNEDSHYNLAKLALKQTREVENGEVRTTGRGDIPAHSKVINHSSFELDSHMAGKPNSKVKAQKHTKSKPQSSNSAFLPESPNGPNAAGTCRFDSSLGLLTKKFVNLIQEAKDGTLDLNRTAEVLEVQKRRIYDITNVLEGIGLIEKTSKNHIRWKGSDDMGTKDLGVQLTKLKAEVESFHAEESSLDETIRRRQEQIRNLEEDENDQKYLFLTEEDIMSLPCFQNQTLIAIKAPLASCIEVPDPDEDIGFPQRQYKMTIRSSTGPIDLYLLSKYGGQDEDMNVEQTRSVDPSRNCAPYRLENYRLPPEDIGRQKNSPDTLNLLHSEASGMQKIIPTDCNIDDDYWFRSDPEINLTDLWDT</sequence>
<dbReference type="Gene3D" id="1.10.10.10">
    <property type="entry name" value="Winged helix-like DNA-binding domain superfamily/Winged helix DNA-binding domain"/>
    <property type="match status" value="1"/>
</dbReference>
<evidence type="ECO:0000256" key="3">
    <source>
        <dbReference type="ARBA" id="ARBA00023125"/>
    </source>
</evidence>
<dbReference type="Proteomes" id="UP001054252">
    <property type="component" value="Unassembled WGS sequence"/>
</dbReference>
<dbReference type="InterPro" id="IPR036388">
    <property type="entry name" value="WH-like_DNA-bd_sf"/>
</dbReference>
<evidence type="ECO:0000256" key="6">
    <source>
        <dbReference type="RuleBase" id="RU003796"/>
    </source>
</evidence>
<keyword evidence="6" id="KW-0539">Nucleus</keyword>
<evidence type="ECO:0000256" key="2">
    <source>
        <dbReference type="ARBA" id="ARBA00023015"/>
    </source>
</evidence>
<feature type="region of interest" description="Disordered" evidence="7">
    <location>
        <begin position="1"/>
        <end position="68"/>
    </location>
</feature>
<dbReference type="AlphaFoldDB" id="A0AAV5HWG8"/>
<reference evidence="9 10" key="1">
    <citation type="journal article" date="2021" name="Commun. Biol.">
        <title>The genome of Shorea leprosula (Dipterocarpaceae) highlights the ecological relevance of drought in aseasonal tropical rainforests.</title>
        <authorList>
            <person name="Ng K.K.S."/>
            <person name="Kobayashi M.J."/>
            <person name="Fawcett J.A."/>
            <person name="Hatakeyama M."/>
            <person name="Paape T."/>
            <person name="Ng C.H."/>
            <person name="Ang C.C."/>
            <person name="Tnah L.H."/>
            <person name="Lee C.T."/>
            <person name="Nishiyama T."/>
            <person name="Sese J."/>
            <person name="O'Brien M.J."/>
            <person name="Copetti D."/>
            <person name="Mohd Noor M.I."/>
            <person name="Ong R.C."/>
            <person name="Putra M."/>
            <person name="Sireger I.Z."/>
            <person name="Indrioko S."/>
            <person name="Kosugi Y."/>
            <person name="Izuno A."/>
            <person name="Isagi Y."/>
            <person name="Lee S.L."/>
            <person name="Shimizu K.K."/>
        </authorList>
    </citation>
    <scope>NUCLEOTIDE SEQUENCE [LARGE SCALE GENOMIC DNA]</scope>
    <source>
        <strain evidence="9">214</strain>
    </source>
</reference>
<dbReference type="SMART" id="SM01372">
    <property type="entry name" value="E2F_TDP"/>
    <property type="match status" value="1"/>
</dbReference>
<evidence type="ECO:0000313" key="9">
    <source>
        <dbReference type="EMBL" id="GKU90088.1"/>
    </source>
</evidence>
<dbReference type="CDD" id="cd14660">
    <property type="entry name" value="E2F_DD"/>
    <property type="match status" value="1"/>
</dbReference>
<protein>
    <recommendedName>
        <fullName evidence="8">E2F/DP family winged-helix DNA-binding domain-containing protein</fullName>
    </recommendedName>
</protein>
<evidence type="ECO:0000259" key="8">
    <source>
        <dbReference type="SMART" id="SM01372"/>
    </source>
</evidence>
<dbReference type="PANTHER" id="PTHR12081">
    <property type="entry name" value="TRANSCRIPTION FACTOR E2F"/>
    <property type="match status" value="1"/>
</dbReference>
<evidence type="ECO:0000256" key="1">
    <source>
        <dbReference type="ARBA" id="ARBA00010940"/>
    </source>
</evidence>
<dbReference type="InterPro" id="IPR003316">
    <property type="entry name" value="E2F_WHTH_DNA-bd_dom"/>
</dbReference>
<evidence type="ECO:0000256" key="7">
    <source>
        <dbReference type="SAM" id="MobiDB-lite"/>
    </source>
</evidence>
<dbReference type="InterPro" id="IPR015633">
    <property type="entry name" value="E2F"/>
</dbReference>
<dbReference type="GO" id="GO:0000978">
    <property type="term" value="F:RNA polymerase II cis-regulatory region sequence-specific DNA binding"/>
    <property type="evidence" value="ECO:0007669"/>
    <property type="project" value="InterPro"/>
</dbReference>
<feature type="compositionally biased region" description="Low complexity" evidence="7">
    <location>
        <begin position="18"/>
        <end position="45"/>
    </location>
</feature>
<gene>
    <name evidence="9" type="ORF">SLEP1_g4129</name>
</gene>
<dbReference type="InterPro" id="IPR037241">
    <property type="entry name" value="E2F-DP_heterodim"/>
</dbReference>
<dbReference type="EMBL" id="BPVZ01000004">
    <property type="protein sequence ID" value="GKU90088.1"/>
    <property type="molecule type" value="Genomic_DNA"/>
</dbReference>
<feature type="domain" description="E2F/DP family winged-helix DNA-binding" evidence="8">
    <location>
        <begin position="157"/>
        <end position="222"/>
    </location>
</feature>
<keyword evidence="5" id="KW-0131">Cell cycle</keyword>
<organism evidence="9 10">
    <name type="scientific">Rubroshorea leprosula</name>
    <dbReference type="NCBI Taxonomy" id="152421"/>
    <lineage>
        <taxon>Eukaryota</taxon>
        <taxon>Viridiplantae</taxon>
        <taxon>Streptophyta</taxon>
        <taxon>Embryophyta</taxon>
        <taxon>Tracheophyta</taxon>
        <taxon>Spermatophyta</taxon>
        <taxon>Magnoliopsida</taxon>
        <taxon>eudicotyledons</taxon>
        <taxon>Gunneridae</taxon>
        <taxon>Pentapetalae</taxon>
        <taxon>rosids</taxon>
        <taxon>malvids</taxon>
        <taxon>Malvales</taxon>
        <taxon>Dipterocarpaceae</taxon>
        <taxon>Rubroshorea</taxon>
    </lineage>
</organism>
<feature type="region of interest" description="Disordered" evidence="7">
    <location>
        <begin position="113"/>
        <end position="154"/>
    </location>
</feature>
<keyword evidence="3 6" id="KW-0238">DNA-binding</keyword>
<dbReference type="FunFam" id="1.10.10.10:FF:000008">
    <property type="entry name" value="E2F transcription factor 1"/>
    <property type="match status" value="1"/>
</dbReference>
<comment type="caution">
    <text evidence="9">The sequence shown here is derived from an EMBL/GenBank/DDBJ whole genome shotgun (WGS) entry which is preliminary data.</text>
</comment>
<dbReference type="SUPFAM" id="SSF144074">
    <property type="entry name" value="E2F-DP heterodimerization region"/>
    <property type="match status" value="1"/>
</dbReference>
<comment type="subcellular location">
    <subcellularLocation>
        <location evidence="6">Nucleus</location>
    </subcellularLocation>
</comment>
<dbReference type="InterPro" id="IPR036390">
    <property type="entry name" value="WH_DNA-bd_sf"/>
</dbReference>
<keyword evidence="10" id="KW-1185">Reference proteome</keyword>
<evidence type="ECO:0000313" key="10">
    <source>
        <dbReference type="Proteomes" id="UP001054252"/>
    </source>
</evidence>
<accession>A0AAV5HWG8</accession>
<dbReference type="Pfam" id="PF02319">
    <property type="entry name" value="WHD_E2F_TDP"/>
    <property type="match status" value="1"/>
</dbReference>
<dbReference type="Pfam" id="PF16421">
    <property type="entry name" value="E2F_CC-MB"/>
    <property type="match status" value="1"/>
</dbReference>
<dbReference type="SUPFAM" id="SSF46785">
    <property type="entry name" value="Winged helix' DNA-binding domain"/>
    <property type="match status" value="1"/>
</dbReference>
<dbReference type="GO" id="GO:0090575">
    <property type="term" value="C:RNA polymerase II transcription regulator complex"/>
    <property type="evidence" value="ECO:0007669"/>
    <property type="project" value="TreeGrafter"/>
</dbReference>
<dbReference type="PANTHER" id="PTHR12081:SF51">
    <property type="entry name" value="TRANSCRIPTION FACTOR E2FC"/>
    <property type="match status" value="1"/>
</dbReference>
<keyword evidence="2 6" id="KW-0805">Transcription regulation</keyword>
<comment type="similarity">
    <text evidence="1 6">Belongs to the E2F/DP family.</text>
</comment>
<name>A0AAV5HWG8_9ROSI</name>
<evidence type="ECO:0000256" key="4">
    <source>
        <dbReference type="ARBA" id="ARBA00023163"/>
    </source>
</evidence>
<keyword evidence="4 6" id="KW-0804">Transcription</keyword>